<dbReference type="KEGG" id="dpe:6601306"/>
<dbReference type="PANTHER" id="PTHR11740:SF0">
    <property type="entry name" value="CASEIN KINASE II SUBUNIT BETA"/>
    <property type="match status" value="1"/>
</dbReference>
<dbReference type="STRING" id="7234.B4H665"/>
<dbReference type="OrthoDB" id="3971593at2759"/>
<dbReference type="Gene3D" id="1.10.1820.10">
    <property type="entry name" value="protein kinase ck2 holoenzyme, chain C, domain 1"/>
    <property type="match status" value="1"/>
</dbReference>
<dbReference type="AlphaFoldDB" id="B4H665"/>
<dbReference type="InterPro" id="IPR016149">
    <property type="entry name" value="Casein_kin_II_reg-sub_N"/>
</dbReference>
<dbReference type="PRINTS" id="PR00472">
    <property type="entry name" value="CASNKINASEII"/>
</dbReference>
<name>B4H665_DROPE</name>
<evidence type="ECO:0000313" key="3">
    <source>
        <dbReference type="Proteomes" id="UP000008744"/>
    </source>
</evidence>
<dbReference type="FunFam" id="2.20.25.20:FF:000001">
    <property type="entry name" value="Casein kinase II subunit beta"/>
    <property type="match status" value="1"/>
</dbReference>
<dbReference type="eggNOG" id="KOG3092">
    <property type="taxonomic scope" value="Eukaryota"/>
</dbReference>
<dbReference type="Proteomes" id="UP000008744">
    <property type="component" value="Unassembled WGS sequence"/>
</dbReference>
<keyword evidence="3" id="KW-1185">Reference proteome</keyword>
<dbReference type="PANTHER" id="PTHR11740">
    <property type="entry name" value="CASEIN KINASE II SUBUNIT BETA"/>
    <property type="match status" value="1"/>
</dbReference>
<dbReference type="InterPro" id="IPR035991">
    <property type="entry name" value="Casein_kinase_II_beta-like"/>
</dbReference>
<dbReference type="OMA" id="QPHARCA"/>
<dbReference type="SUPFAM" id="SSF57798">
    <property type="entry name" value="Casein kinase II beta subunit"/>
    <property type="match status" value="1"/>
</dbReference>
<dbReference type="GO" id="GO:0005737">
    <property type="term" value="C:cytoplasm"/>
    <property type="evidence" value="ECO:0007669"/>
    <property type="project" value="TreeGrafter"/>
</dbReference>
<reference evidence="2 3" key="1">
    <citation type="journal article" date="2007" name="Nature">
        <title>Evolution of genes and genomes on the Drosophila phylogeny.</title>
        <authorList>
            <consortium name="Drosophila 12 Genomes Consortium"/>
            <person name="Clark A.G."/>
            <person name="Eisen M.B."/>
            <person name="Smith D.R."/>
            <person name="Bergman C.M."/>
            <person name="Oliver B."/>
            <person name="Markow T.A."/>
            <person name="Kaufman T.C."/>
            <person name="Kellis M."/>
            <person name="Gelbart W."/>
            <person name="Iyer V.N."/>
            <person name="Pollard D.A."/>
            <person name="Sackton T.B."/>
            <person name="Larracuente A.M."/>
            <person name="Singh N.D."/>
            <person name="Abad J.P."/>
            <person name="Abt D.N."/>
            <person name="Adryan B."/>
            <person name="Aguade M."/>
            <person name="Akashi H."/>
            <person name="Anderson W.W."/>
            <person name="Aquadro C.F."/>
            <person name="Ardell D.H."/>
            <person name="Arguello R."/>
            <person name="Artieri C.G."/>
            <person name="Barbash D.A."/>
            <person name="Barker D."/>
            <person name="Barsanti P."/>
            <person name="Batterham P."/>
            <person name="Batzoglou S."/>
            <person name="Begun D."/>
            <person name="Bhutkar A."/>
            <person name="Blanco E."/>
            <person name="Bosak S.A."/>
            <person name="Bradley R.K."/>
            <person name="Brand A.D."/>
            <person name="Brent M.R."/>
            <person name="Brooks A.N."/>
            <person name="Brown R.H."/>
            <person name="Butlin R.K."/>
            <person name="Caggese C."/>
            <person name="Calvi B.R."/>
            <person name="Bernardo de Carvalho A."/>
            <person name="Caspi A."/>
            <person name="Castrezana S."/>
            <person name="Celniker S.E."/>
            <person name="Chang J.L."/>
            <person name="Chapple C."/>
            <person name="Chatterji S."/>
            <person name="Chinwalla A."/>
            <person name="Civetta A."/>
            <person name="Clifton S.W."/>
            <person name="Comeron J.M."/>
            <person name="Costello J.C."/>
            <person name="Coyne J.A."/>
            <person name="Daub J."/>
            <person name="David R.G."/>
            <person name="Delcher A.L."/>
            <person name="Delehaunty K."/>
            <person name="Do C.B."/>
            <person name="Ebling H."/>
            <person name="Edwards K."/>
            <person name="Eickbush T."/>
            <person name="Evans J.D."/>
            <person name="Filipski A."/>
            <person name="Findeiss S."/>
            <person name="Freyhult E."/>
            <person name="Fulton L."/>
            <person name="Fulton R."/>
            <person name="Garcia A.C."/>
            <person name="Gardiner A."/>
            <person name="Garfield D.A."/>
            <person name="Garvin B.E."/>
            <person name="Gibson G."/>
            <person name="Gilbert D."/>
            <person name="Gnerre S."/>
            <person name="Godfrey J."/>
            <person name="Good R."/>
            <person name="Gotea V."/>
            <person name="Gravely B."/>
            <person name="Greenberg A.J."/>
            <person name="Griffiths-Jones S."/>
            <person name="Gross S."/>
            <person name="Guigo R."/>
            <person name="Gustafson E.A."/>
            <person name="Haerty W."/>
            <person name="Hahn M.W."/>
            <person name="Halligan D.L."/>
            <person name="Halpern A.L."/>
            <person name="Halter G.M."/>
            <person name="Han M.V."/>
            <person name="Heger A."/>
            <person name="Hillier L."/>
            <person name="Hinrichs A.S."/>
            <person name="Holmes I."/>
            <person name="Hoskins R.A."/>
            <person name="Hubisz M.J."/>
            <person name="Hultmark D."/>
            <person name="Huntley M.A."/>
            <person name="Jaffe D.B."/>
            <person name="Jagadeeshan S."/>
            <person name="Jeck W.R."/>
            <person name="Johnson J."/>
            <person name="Jones C.D."/>
            <person name="Jordan W.C."/>
            <person name="Karpen G.H."/>
            <person name="Kataoka E."/>
            <person name="Keightley P.D."/>
            <person name="Kheradpour P."/>
            <person name="Kirkness E.F."/>
            <person name="Koerich L.B."/>
            <person name="Kristiansen K."/>
            <person name="Kudrna D."/>
            <person name="Kulathinal R.J."/>
            <person name="Kumar S."/>
            <person name="Kwok R."/>
            <person name="Lander E."/>
            <person name="Langley C.H."/>
            <person name="Lapoint R."/>
            <person name="Lazzaro B.P."/>
            <person name="Lee S.J."/>
            <person name="Levesque L."/>
            <person name="Li R."/>
            <person name="Lin C.F."/>
            <person name="Lin M.F."/>
            <person name="Lindblad-Toh K."/>
            <person name="Llopart A."/>
            <person name="Long M."/>
            <person name="Low L."/>
            <person name="Lozovsky E."/>
            <person name="Lu J."/>
            <person name="Luo M."/>
            <person name="Machado C.A."/>
            <person name="Makalowski W."/>
            <person name="Marzo M."/>
            <person name="Matsuda M."/>
            <person name="Matzkin L."/>
            <person name="McAllister B."/>
            <person name="McBride C.S."/>
            <person name="McKernan B."/>
            <person name="McKernan K."/>
            <person name="Mendez-Lago M."/>
            <person name="Minx P."/>
            <person name="Mollenhauer M.U."/>
            <person name="Montooth K."/>
            <person name="Mount S.M."/>
            <person name="Mu X."/>
            <person name="Myers E."/>
            <person name="Negre B."/>
            <person name="Newfeld S."/>
            <person name="Nielsen R."/>
            <person name="Noor M.A."/>
            <person name="O'Grady P."/>
            <person name="Pachter L."/>
            <person name="Papaceit M."/>
            <person name="Parisi M.J."/>
            <person name="Parisi M."/>
            <person name="Parts L."/>
            <person name="Pedersen J.S."/>
            <person name="Pesole G."/>
            <person name="Phillippy A.M."/>
            <person name="Ponting C.P."/>
            <person name="Pop M."/>
            <person name="Porcelli D."/>
            <person name="Powell J.R."/>
            <person name="Prohaska S."/>
            <person name="Pruitt K."/>
            <person name="Puig M."/>
            <person name="Quesneville H."/>
            <person name="Ram K.R."/>
            <person name="Rand D."/>
            <person name="Rasmussen M.D."/>
            <person name="Reed L.K."/>
            <person name="Reenan R."/>
            <person name="Reily A."/>
            <person name="Remington K.A."/>
            <person name="Rieger T.T."/>
            <person name="Ritchie M.G."/>
            <person name="Robin C."/>
            <person name="Rogers Y.H."/>
            <person name="Rohde C."/>
            <person name="Rozas J."/>
            <person name="Rubenfield M.J."/>
            <person name="Ruiz A."/>
            <person name="Russo S."/>
            <person name="Salzberg S.L."/>
            <person name="Sanchez-Gracia A."/>
            <person name="Saranga D.J."/>
            <person name="Sato H."/>
            <person name="Schaeffer S.W."/>
            <person name="Schatz M.C."/>
            <person name="Schlenke T."/>
            <person name="Schwartz R."/>
            <person name="Segarra C."/>
            <person name="Singh R.S."/>
            <person name="Sirot L."/>
            <person name="Sirota M."/>
            <person name="Sisneros N.B."/>
            <person name="Smith C.D."/>
            <person name="Smith T.F."/>
            <person name="Spieth J."/>
            <person name="Stage D.E."/>
            <person name="Stark A."/>
            <person name="Stephan W."/>
            <person name="Strausberg R.L."/>
            <person name="Strempel S."/>
            <person name="Sturgill D."/>
            <person name="Sutton G."/>
            <person name="Sutton G.G."/>
            <person name="Tao W."/>
            <person name="Teichmann S."/>
            <person name="Tobari Y.N."/>
            <person name="Tomimura Y."/>
            <person name="Tsolas J.M."/>
            <person name="Valente V.L."/>
            <person name="Venter E."/>
            <person name="Venter J.C."/>
            <person name="Vicario S."/>
            <person name="Vieira F.G."/>
            <person name="Vilella A.J."/>
            <person name="Villasante A."/>
            <person name="Walenz B."/>
            <person name="Wang J."/>
            <person name="Wasserman M."/>
            <person name="Watts T."/>
            <person name="Wilson D."/>
            <person name="Wilson R.K."/>
            <person name="Wing R.A."/>
            <person name="Wolfner M.F."/>
            <person name="Wong A."/>
            <person name="Wong G.K."/>
            <person name="Wu C.I."/>
            <person name="Wu G."/>
            <person name="Yamamoto D."/>
            <person name="Yang H.P."/>
            <person name="Yang S.P."/>
            <person name="Yorke J.A."/>
            <person name="Yoshida K."/>
            <person name="Zdobnov E."/>
            <person name="Zhang P."/>
            <person name="Zhang Y."/>
            <person name="Zimin A.V."/>
            <person name="Baldwin J."/>
            <person name="Abdouelleil A."/>
            <person name="Abdulkadir J."/>
            <person name="Abebe A."/>
            <person name="Abera B."/>
            <person name="Abreu J."/>
            <person name="Acer S.C."/>
            <person name="Aftuck L."/>
            <person name="Alexander A."/>
            <person name="An P."/>
            <person name="Anderson E."/>
            <person name="Anderson S."/>
            <person name="Arachi H."/>
            <person name="Azer M."/>
            <person name="Bachantsang P."/>
            <person name="Barry A."/>
            <person name="Bayul T."/>
            <person name="Berlin A."/>
            <person name="Bessette D."/>
            <person name="Bloom T."/>
            <person name="Blye J."/>
            <person name="Boguslavskiy L."/>
            <person name="Bonnet C."/>
            <person name="Boukhgalter B."/>
            <person name="Bourzgui I."/>
            <person name="Brown A."/>
            <person name="Cahill P."/>
            <person name="Channer S."/>
            <person name="Cheshatsang Y."/>
            <person name="Chuda L."/>
            <person name="Citroen M."/>
            <person name="Collymore A."/>
            <person name="Cooke P."/>
            <person name="Costello M."/>
            <person name="D'Aco K."/>
            <person name="Daza R."/>
            <person name="De Haan G."/>
            <person name="DeGray S."/>
            <person name="DeMaso C."/>
            <person name="Dhargay N."/>
            <person name="Dooley K."/>
            <person name="Dooley E."/>
            <person name="Doricent M."/>
            <person name="Dorje P."/>
            <person name="Dorjee K."/>
            <person name="Dupes A."/>
            <person name="Elong R."/>
            <person name="Falk J."/>
            <person name="Farina A."/>
            <person name="Faro S."/>
            <person name="Ferguson D."/>
            <person name="Fisher S."/>
            <person name="Foley C.D."/>
            <person name="Franke A."/>
            <person name="Friedrich D."/>
            <person name="Gadbois L."/>
            <person name="Gearin G."/>
            <person name="Gearin C.R."/>
            <person name="Giannoukos G."/>
            <person name="Goode T."/>
            <person name="Graham J."/>
            <person name="Grandbois E."/>
            <person name="Grewal S."/>
            <person name="Gyaltsen K."/>
            <person name="Hafez N."/>
            <person name="Hagos B."/>
            <person name="Hall J."/>
            <person name="Henson C."/>
            <person name="Hollinger A."/>
            <person name="Honan T."/>
            <person name="Huard M.D."/>
            <person name="Hughes L."/>
            <person name="Hurhula B."/>
            <person name="Husby M.E."/>
            <person name="Kamat A."/>
            <person name="Kanga B."/>
            <person name="Kashin S."/>
            <person name="Khazanovich D."/>
            <person name="Kisner P."/>
            <person name="Lance K."/>
            <person name="Lara M."/>
            <person name="Lee W."/>
            <person name="Lennon N."/>
            <person name="Letendre F."/>
            <person name="LeVine R."/>
            <person name="Lipovsky A."/>
            <person name="Liu X."/>
            <person name="Liu J."/>
            <person name="Liu S."/>
            <person name="Lokyitsang T."/>
            <person name="Lokyitsang Y."/>
            <person name="Lubonja R."/>
            <person name="Lui A."/>
            <person name="MacDonald P."/>
            <person name="Magnisalis V."/>
            <person name="Maru K."/>
            <person name="Matthews C."/>
            <person name="McCusker W."/>
            <person name="McDonough S."/>
            <person name="Mehta T."/>
            <person name="Meldrim J."/>
            <person name="Meneus L."/>
            <person name="Mihai O."/>
            <person name="Mihalev A."/>
            <person name="Mihova T."/>
            <person name="Mittelman R."/>
            <person name="Mlenga V."/>
            <person name="Montmayeur A."/>
            <person name="Mulrain L."/>
            <person name="Navidi A."/>
            <person name="Naylor J."/>
            <person name="Negash T."/>
            <person name="Nguyen T."/>
            <person name="Nguyen N."/>
            <person name="Nicol R."/>
            <person name="Norbu C."/>
            <person name="Norbu N."/>
            <person name="Novod N."/>
            <person name="O'Neill B."/>
            <person name="Osman S."/>
            <person name="Markiewicz E."/>
            <person name="Oyono O.L."/>
            <person name="Patti C."/>
            <person name="Phunkhang P."/>
            <person name="Pierre F."/>
            <person name="Priest M."/>
            <person name="Raghuraman S."/>
            <person name="Rege F."/>
            <person name="Reyes R."/>
            <person name="Rise C."/>
            <person name="Rogov P."/>
            <person name="Ross K."/>
            <person name="Ryan E."/>
            <person name="Settipalli S."/>
            <person name="Shea T."/>
            <person name="Sherpa N."/>
            <person name="Shi L."/>
            <person name="Shih D."/>
            <person name="Sparrow T."/>
            <person name="Spaulding J."/>
            <person name="Stalker J."/>
            <person name="Stange-Thomann N."/>
            <person name="Stavropoulos S."/>
            <person name="Stone C."/>
            <person name="Strader C."/>
            <person name="Tesfaye S."/>
            <person name="Thomson T."/>
            <person name="Thoulutsang Y."/>
            <person name="Thoulutsang D."/>
            <person name="Topham K."/>
            <person name="Topping I."/>
            <person name="Tsamla T."/>
            <person name="Vassiliev H."/>
            <person name="Vo A."/>
            <person name="Wangchuk T."/>
            <person name="Wangdi T."/>
            <person name="Weiand M."/>
            <person name="Wilkinson J."/>
            <person name="Wilson A."/>
            <person name="Yadav S."/>
            <person name="Young G."/>
            <person name="Yu Q."/>
            <person name="Zembek L."/>
            <person name="Zhong D."/>
            <person name="Zimmer A."/>
            <person name="Zwirko Z."/>
            <person name="Jaffe D.B."/>
            <person name="Alvarez P."/>
            <person name="Brockman W."/>
            <person name="Butler J."/>
            <person name="Chin C."/>
            <person name="Gnerre S."/>
            <person name="Grabherr M."/>
            <person name="Kleber M."/>
            <person name="Mauceli E."/>
            <person name="MacCallum I."/>
        </authorList>
    </citation>
    <scope>NUCLEOTIDE SEQUENCE [LARGE SCALE GENOMIC DNA]</scope>
    <source>
        <strain evidence="3">MSH-3 / Tucson 14011-0111.49</strain>
    </source>
</reference>
<comment type="similarity">
    <text evidence="1">Belongs to the casein kinase 2 subunit beta family.</text>
</comment>
<dbReference type="SMR" id="B4H665"/>
<dbReference type="EMBL" id="CH479213">
    <property type="protein sequence ID" value="EDW33289.1"/>
    <property type="molecule type" value="Genomic_DNA"/>
</dbReference>
<evidence type="ECO:0000313" key="2">
    <source>
        <dbReference type="EMBL" id="EDW33289.1"/>
    </source>
</evidence>
<dbReference type="PROSITE" id="PS01101">
    <property type="entry name" value="CK2_BETA"/>
    <property type="match status" value="1"/>
</dbReference>
<evidence type="ECO:0000256" key="1">
    <source>
        <dbReference type="ARBA" id="ARBA00006941"/>
    </source>
</evidence>
<organism evidence="3">
    <name type="scientific">Drosophila persimilis</name>
    <name type="common">Fruit fly</name>
    <dbReference type="NCBI Taxonomy" id="7234"/>
    <lineage>
        <taxon>Eukaryota</taxon>
        <taxon>Metazoa</taxon>
        <taxon>Ecdysozoa</taxon>
        <taxon>Arthropoda</taxon>
        <taxon>Hexapoda</taxon>
        <taxon>Insecta</taxon>
        <taxon>Pterygota</taxon>
        <taxon>Neoptera</taxon>
        <taxon>Endopterygota</taxon>
        <taxon>Diptera</taxon>
        <taxon>Brachycera</taxon>
        <taxon>Muscomorpha</taxon>
        <taxon>Ephydroidea</taxon>
        <taxon>Drosophilidae</taxon>
        <taxon>Drosophila</taxon>
        <taxon>Sophophora</taxon>
    </lineage>
</organism>
<sequence length="205" mass="23458">MGDDSWVGWFLSQIGNEFLCRVPLEFMRDKFNLYDLESEVVNFSKSLDTIMDPEFCVNNWVGDGAHIESERLYGLIHARYIMTPPGIDAMRRKYEYGDFGFCPRVYCEGQHVLPIGLSEKSYESTVKVFCPCCRDIYTPTRNSAVLDGCMFGPNFPHMFLMELPTHRPTLSQEKYVPRLYGFQLHKSALEPVPDPAANKCANSNA</sequence>
<proteinExistence type="inferred from homology"/>
<dbReference type="Gene3D" id="2.20.25.20">
    <property type="match status" value="1"/>
</dbReference>
<accession>B4H665</accession>
<gene>
    <name evidence="2" type="primary">Dper\GL20424</name>
    <name evidence="2" type="ORF">Dper_GL20424</name>
</gene>
<dbReference type="Pfam" id="PF01214">
    <property type="entry name" value="CK_II_beta"/>
    <property type="match status" value="1"/>
</dbReference>
<dbReference type="InterPro" id="IPR000704">
    <property type="entry name" value="Casein_kinase_II_reg-sub"/>
</dbReference>
<dbReference type="GO" id="GO:0019887">
    <property type="term" value="F:protein kinase regulator activity"/>
    <property type="evidence" value="ECO:0007669"/>
    <property type="project" value="InterPro"/>
</dbReference>
<dbReference type="GO" id="GO:0005956">
    <property type="term" value="C:protein kinase CK2 complex"/>
    <property type="evidence" value="ECO:0007669"/>
    <property type="project" value="InterPro"/>
</dbReference>
<protein>
    <submittedName>
        <fullName evidence="2">GL20424</fullName>
    </submittedName>
</protein>
<dbReference type="SMART" id="SM01085">
    <property type="entry name" value="CK_II_beta"/>
    <property type="match status" value="1"/>
</dbReference>
<dbReference type="PhylomeDB" id="B4H665"/>
<dbReference type="HOGENOM" id="CLU_034027_3_3_1"/>
<dbReference type="FunFam" id="1.10.1820.10:FF:000005">
    <property type="entry name" value="Casein kinase II subunit beta"/>
    <property type="match status" value="1"/>
</dbReference>